<dbReference type="CDD" id="cd00038">
    <property type="entry name" value="CAP_ED"/>
    <property type="match status" value="1"/>
</dbReference>
<feature type="compositionally biased region" description="Basic and acidic residues" evidence="1">
    <location>
        <begin position="866"/>
        <end position="876"/>
    </location>
</feature>
<dbReference type="Gene3D" id="2.60.120.10">
    <property type="entry name" value="Jelly Rolls"/>
    <property type="match status" value="1"/>
</dbReference>
<keyword evidence="2" id="KW-0812">Transmembrane</keyword>
<feature type="domain" description="Apple" evidence="5">
    <location>
        <begin position="19"/>
        <end position="100"/>
    </location>
</feature>
<feature type="transmembrane region" description="Helical" evidence="2">
    <location>
        <begin position="957"/>
        <end position="985"/>
    </location>
</feature>
<dbReference type="InterPro" id="IPR000595">
    <property type="entry name" value="cNMP-bd_dom"/>
</dbReference>
<keyword evidence="3" id="KW-0732">Signal</keyword>
<evidence type="ECO:0000256" key="1">
    <source>
        <dbReference type="SAM" id="MobiDB-lite"/>
    </source>
</evidence>
<dbReference type="Pfam" id="PF00024">
    <property type="entry name" value="PAN_1"/>
    <property type="match status" value="1"/>
</dbReference>
<dbReference type="Gene3D" id="3.50.4.10">
    <property type="entry name" value="Hepatocyte Growth Factor"/>
    <property type="match status" value="1"/>
</dbReference>
<dbReference type="PANTHER" id="PTHR23011">
    <property type="entry name" value="CYCLIC NUCLEOTIDE-BINDING DOMAIN CONTAINING PROTEIN"/>
    <property type="match status" value="1"/>
</dbReference>
<feature type="compositionally biased region" description="Polar residues" evidence="1">
    <location>
        <begin position="807"/>
        <end position="816"/>
    </location>
</feature>
<evidence type="ECO:0000259" key="4">
    <source>
        <dbReference type="PROSITE" id="PS50042"/>
    </source>
</evidence>
<accession>A0ABY7DS59</accession>
<evidence type="ECO:0000313" key="7">
    <source>
        <dbReference type="Proteomes" id="UP001164746"/>
    </source>
</evidence>
<reference evidence="6" key="1">
    <citation type="submission" date="2022-11" db="EMBL/GenBank/DDBJ databases">
        <title>Centuries of genome instability and evolution in soft-shell clam transmissible cancer (bioRxiv).</title>
        <authorList>
            <person name="Hart S.F.M."/>
            <person name="Yonemitsu M.A."/>
            <person name="Giersch R.M."/>
            <person name="Beal B.F."/>
            <person name="Arriagada G."/>
            <person name="Davis B.W."/>
            <person name="Ostrander E.A."/>
            <person name="Goff S.P."/>
            <person name="Metzger M.J."/>
        </authorList>
    </citation>
    <scope>NUCLEOTIDE SEQUENCE</scope>
    <source>
        <strain evidence="6">MELC-2E11</strain>
        <tissue evidence="6">Siphon/mantle</tissue>
    </source>
</reference>
<keyword evidence="2" id="KW-1133">Transmembrane helix</keyword>
<proteinExistence type="predicted"/>
<name>A0ABY7DS59_MYAAR</name>
<feature type="compositionally biased region" description="Polar residues" evidence="1">
    <location>
        <begin position="848"/>
        <end position="858"/>
    </location>
</feature>
<sequence>MQLVGILLLQLLAMTTGEVSTQDYQKYTGSALTGTILDKTTARSVMRCSSLCAQHGNTGESCHAARYNGETRACELMSRSSSGKERWLSDGEWKIYTNQIRPIGIVRGYGSDQLVSYLATDQVNWYRTWLRIRPVGIVLGYRSGQLVSYVATDQASWYRTWLQIRPIGIVLGYGSDQLVSWTEFWILYVCSDLHPRRIYDSEETLKQTAKGTGAMPIPTDTETILTGFNNQEENEEVVVNGEVRQRRTRNVARVAEDGTKWRPFWQRGHTTIEEMKEKYHEREKRNRKNMTGFYGKTKLSHSNLDVSSAGGARKKVKISKYASSQGLHRMPPIDVSSKNGGENINPARLSCTNSSLNLPNIDPQQEVIHEIKTRDNSAVTSGRTRSRNGHNARHDGNDNQSEQSESEADIYLSDEDPEVSRRNLDKAGDYIVEHDWILKGNLETEARKVAVLHNRVKIVLPDEDPLETIQSRMDEINMMVNPRAELGNYLETIDPAQKERIYARDRFKDAVFKIIRYLNEDKPDTSPEGVKHIKRSTGSGEEREILHKTSLGYDMRLSLITQTDYRTEEDVQRILRATKAFKDLFPAQLEEQLARVVAYEQYDGRRIIAHQGRDPQRFYFVLTGKLLKVREYRLLSGVVTREEGTIEKGYTTDQKEMAHNWPREQHLVSKGYVEVLVLDKDNFLDLLHTCKGPPIDFLHQDILLVKDSNRTPWLYVVKTGRVKVVRLQTVIDVQNDDKFGSQSTEELGCARPFSHANAMLGSLLKQRKMKAMNANVTLPELILHETNGEATHPNPGKLENIKEDPENVSSTGSAVTDKSKHLKTPHTPKLVITAPTLKPSSPKKGQPYSPNSRRSSVSFLPAISSNRRDGNSRRNSDIVPHGTYLTSDGAEIIKISKRFFLQHAKNNTMLKVETMQREYMSADEAKTVMYNKETWRQYKNVLLQRTNILLYRDCDNLFIVIIVFCCDIFVVFYLELLQFITILIIHNEF</sequence>
<dbReference type="SUPFAM" id="SSF57414">
    <property type="entry name" value="Hairpin loop containing domain-like"/>
    <property type="match status" value="1"/>
</dbReference>
<dbReference type="PROSITE" id="PS50042">
    <property type="entry name" value="CNMP_BINDING_3"/>
    <property type="match status" value="1"/>
</dbReference>
<dbReference type="InterPro" id="IPR018490">
    <property type="entry name" value="cNMP-bd_dom_sf"/>
</dbReference>
<evidence type="ECO:0000259" key="5">
    <source>
        <dbReference type="PROSITE" id="PS50948"/>
    </source>
</evidence>
<keyword evidence="2" id="KW-0472">Membrane</keyword>
<feature type="signal peptide" evidence="3">
    <location>
        <begin position="1"/>
        <end position="17"/>
    </location>
</feature>
<dbReference type="EMBL" id="CP111014">
    <property type="protein sequence ID" value="WAQ99542.1"/>
    <property type="molecule type" value="Genomic_DNA"/>
</dbReference>
<dbReference type="PROSITE" id="PS50948">
    <property type="entry name" value="PAN"/>
    <property type="match status" value="1"/>
</dbReference>
<dbReference type="Proteomes" id="UP001164746">
    <property type="component" value="Chromosome 3"/>
</dbReference>
<feature type="compositionally biased region" description="Acidic residues" evidence="1">
    <location>
        <begin position="404"/>
        <end position="417"/>
    </location>
</feature>
<feature type="region of interest" description="Disordered" evidence="1">
    <location>
        <begin position="323"/>
        <end position="348"/>
    </location>
</feature>
<evidence type="ECO:0000256" key="3">
    <source>
        <dbReference type="SAM" id="SignalP"/>
    </source>
</evidence>
<dbReference type="PANTHER" id="PTHR23011:SF12">
    <property type="entry name" value="CYCLIC NUCLEOTIDE-BINDING DOMAIN-CONTAINING PROTEIN"/>
    <property type="match status" value="1"/>
</dbReference>
<protein>
    <recommendedName>
        <fullName evidence="8">Cyclic nucleotide-binding domain-containing protein</fullName>
    </recommendedName>
</protein>
<feature type="chain" id="PRO_5046133330" description="Cyclic nucleotide-binding domain-containing protein" evidence="3">
    <location>
        <begin position="18"/>
        <end position="989"/>
    </location>
</feature>
<feature type="domain" description="Cyclic nucleotide-binding" evidence="4">
    <location>
        <begin position="580"/>
        <end position="687"/>
    </location>
</feature>
<gene>
    <name evidence="6" type="ORF">MAR_023915</name>
</gene>
<dbReference type="InterPro" id="IPR003609">
    <property type="entry name" value="Pan_app"/>
</dbReference>
<feature type="region of interest" description="Disordered" evidence="1">
    <location>
        <begin position="787"/>
        <end position="880"/>
    </location>
</feature>
<evidence type="ECO:0008006" key="8">
    <source>
        <dbReference type="Google" id="ProtNLM"/>
    </source>
</evidence>
<dbReference type="InterPro" id="IPR014710">
    <property type="entry name" value="RmlC-like_jellyroll"/>
</dbReference>
<feature type="region of interest" description="Disordered" evidence="1">
    <location>
        <begin position="371"/>
        <end position="417"/>
    </location>
</feature>
<evidence type="ECO:0000256" key="2">
    <source>
        <dbReference type="SAM" id="Phobius"/>
    </source>
</evidence>
<organism evidence="6 7">
    <name type="scientific">Mya arenaria</name>
    <name type="common">Soft-shell clam</name>
    <dbReference type="NCBI Taxonomy" id="6604"/>
    <lineage>
        <taxon>Eukaryota</taxon>
        <taxon>Metazoa</taxon>
        <taxon>Spiralia</taxon>
        <taxon>Lophotrochozoa</taxon>
        <taxon>Mollusca</taxon>
        <taxon>Bivalvia</taxon>
        <taxon>Autobranchia</taxon>
        <taxon>Heteroconchia</taxon>
        <taxon>Euheterodonta</taxon>
        <taxon>Imparidentia</taxon>
        <taxon>Neoheterodontei</taxon>
        <taxon>Myida</taxon>
        <taxon>Myoidea</taxon>
        <taxon>Myidae</taxon>
        <taxon>Mya</taxon>
    </lineage>
</organism>
<dbReference type="SUPFAM" id="SSF51206">
    <property type="entry name" value="cAMP-binding domain-like"/>
    <property type="match status" value="1"/>
</dbReference>
<evidence type="ECO:0000313" key="6">
    <source>
        <dbReference type="EMBL" id="WAQ99542.1"/>
    </source>
</evidence>
<keyword evidence="7" id="KW-1185">Reference proteome</keyword>